<protein>
    <submittedName>
        <fullName evidence="6">Calcineurin-like phosphoesterase</fullName>
    </submittedName>
</protein>
<name>A0A098EGV9_9BACL</name>
<dbReference type="InterPro" id="IPR050884">
    <property type="entry name" value="CNP_phosphodiesterase-III"/>
</dbReference>
<organism evidence="6 7">
    <name type="scientific">Planococcus massiliensis</name>
    <dbReference type="NCBI Taxonomy" id="1499687"/>
    <lineage>
        <taxon>Bacteria</taxon>
        <taxon>Bacillati</taxon>
        <taxon>Bacillota</taxon>
        <taxon>Bacilli</taxon>
        <taxon>Bacillales</taxon>
        <taxon>Caryophanaceae</taxon>
        <taxon>Planococcus</taxon>
    </lineage>
</organism>
<evidence type="ECO:0000256" key="3">
    <source>
        <dbReference type="ARBA" id="ARBA00023004"/>
    </source>
</evidence>
<dbReference type="InterPro" id="IPR004843">
    <property type="entry name" value="Calcineurin-like_PHP"/>
</dbReference>
<dbReference type="STRING" id="1499687.BN1080_00445"/>
<evidence type="ECO:0000256" key="2">
    <source>
        <dbReference type="ARBA" id="ARBA00022801"/>
    </source>
</evidence>
<keyword evidence="3" id="KW-0408">Iron</keyword>
<comment type="similarity">
    <text evidence="4">Belongs to the cyclic nucleotide phosphodiesterase class-III family.</text>
</comment>
<evidence type="ECO:0000259" key="5">
    <source>
        <dbReference type="Pfam" id="PF00149"/>
    </source>
</evidence>
<accession>A0A098EGV9</accession>
<dbReference type="AlphaFoldDB" id="A0A098EGV9"/>
<dbReference type="GO" id="GO:0016787">
    <property type="term" value="F:hydrolase activity"/>
    <property type="evidence" value="ECO:0007669"/>
    <property type="project" value="UniProtKB-KW"/>
</dbReference>
<feature type="domain" description="Calcineurin-like phosphoesterase" evidence="5">
    <location>
        <begin position="4"/>
        <end position="198"/>
    </location>
</feature>
<dbReference type="SUPFAM" id="SSF56300">
    <property type="entry name" value="Metallo-dependent phosphatases"/>
    <property type="match status" value="1"/>
</dbReference>
<dbReference type="InterPro" id="IPR029052">
    <property type="entry name" value="Metallo-depent_PP-like"/>
</dbReference>
<evidence type="ECO:0000313" key="7">
    <source>
        <dbReference type="Proteomes" id="UP000043699"/>
    </source>
</evidence>
<dbReference type="Pfam" id="PF00149">
    <property type="entry name" value="Metallophos"/>
    <property type="match status" value="1"/>
</dbReference>
<dbReference type="OrthoDB" id="1645838at2"/>
<reference evidence="6 7" key="1">
    <citation type="submission" date="2014-09" db="EMBL/GenBank/DDBJ databases">
        <authorList>
            <person name="Urmite Genomes Urmite Genomes"/>
        </authorList>
    </citation>
    <scope>NUCLEOTIDE SEQUENCE [LARGE SCALE GENOMIC DNA]</scope>
    <source>
        <strain evidence="6 7">ES2</strain>
    </source>
</reference>
<evidence type="ECO:0000313" key="6">
    <source>
        <dbReference type="EMBL" id="CEG21534.1"/>
    </source>
</evidence>
<evidence type="ECO:0000256" key="4">
    <source>
        <dbReference type="ARBA" id="ARBA00025742"/>
    </source>
</evidence>
<proteinExistence type="inferred from homology"/>
<evidence type="ECO:0000256" key="1">
    <source>
        <dbReference type="ARBA" id="ARBA00022723"/>
    </source>
</evidence>
<dbReference type="EMBL" id="CCXS01000001">
    <property type="protein sequence ID" value="CEG21534.1"/>
    <property type="molecule type" value="Genomic_DNA"/>
</dbReference>
<sequence>MKTMKIAVIGDLHYPALAEEYAFIKEDRKKFYANFMERFFSIPADLYVSIGDLTNYGLKEELEEIYAIIDQHQKPFVQVLGNHDLYGQTRHEVLTITQQKRYRDISTDQAVLAFLDTAKEQDYRDCGGALDPAQLYWLKGVVEQSGSRPLIVFGHHPVYDTTIQSDQEFRCIHPRTPVWDVLNKKQGPGLYMNGHNHCNSIAVREQWNFVQLAAVLDEQTARIIDLSDTEISIETIDLYDPELQKSAQVIGHAIPHFSLNRQLLGPDSDVKHVIPLPVRKAQRV</sequence>
<gene>
    <name evidence="6" type="ORF">BN1080_00445</name>
</gene>
<dbReference type="PANTHER" id="PTHR42988:SF2">
    <property type="entry name" value="CYCLIC NUCLEOTIDE PHOSPHODIESTERASE CBUA0032-RELATED"/>
    <property type="match status" value="1"/>
</dbReference>
<dbReference type="GO" id="GO:0046872">
    <property type="term" value="F:metal ion binding"/>
    <property type="evidence" value="ECO:0007669"/>
    <property type="project" value="UniProtKB-KW"/>
</dbReference>
<dbReference type="PANTHER" id="PTHR42988">
    <property type="entry name" value="PHOSPHOHYDROLASE"/>
    <property type="match status" value="1"/>
</dbReference>
<keyword evidence="1" id="KW-0479">Metal-binding</keyword>
<dbReference type="RefSeq" id="WP_110925549.1">
    <property type="nucleotide sequence ID" value="NZ_CCXS01000001.1"/>
</dbReference>
<dbReference type="Proteomes" id="UP000043699">
    <property type="component" value="Unassembled WGS sequence"/>
</dbReference>
<keyword evidence="7" id="KW-1185">Reference proteome</keyword>
<dbReference type="Gene3D" id="3.60.21.10">
    <property type="match status" value="1"/>
</dbReference>
<keyword evidence="2" id="KW-0378">Hydrolase</keyword>